<dbReference type="PANTHER" id="PTHR11986:SF79">
    <property type="entry name" value="ACETYLORNITHINE AMINOTRANSFERASE, MITOCHONDRIAL"/>
    <property type="match status" value="1"/>
</dbReference>
<dbReference type="AlphaFoldDB" id="A0A1I4LG37"/>
<keyword evidence="3 6" id="KW-0808">Transferase</keyword>
<dbReference type="Proteomes" id="UP000199006">
    <property type="component" value="Unassembled WGS sequence"/>
</dbReference>
<dbReference type="GO" id="GO:0042802">
    <property type="term" value="F:identical protein binding"/>
    <property type="evidence" value="ECO:0007669"/>
    <property type="project" value="TreeGrafter"/>
</dbReference>
<dbReference type="PIRSF" id="PIRSF000521">
    <property type="entry name" value="Transaminase_4ab_Lys_Orn"/>
    <property type="match status" value="1"/>
</dbReference>
<evidence type="ECO:0000256" key="3">
    <source>
        <dbReference type="ARBA" id="ARBA00022679"/>
    </source>
</evidence>
<name>A0A1I4LG37_9FIRM</name>
<keyword evidence="2 6" id="KW-0032">Aminotransferase</keyword>
<evidence type="ECO:0000256" key="1">
    <source>
        <dbReference type="ARBA" id="ARBA00001933"/>
    </source>
</evidence>
<dbReference type="EMBL" id="FOTI01000040">
    <property type="protein sequence ID" value="SFL89567.1"/>
    <property type="molecule type" value="Genomic_DNA"/>
</dbReference>
<gene>
    <name evidence="6" type="ORF">SAMN02983006_02304</name>
</gene>
<dbReference type="RefSeq" id="WP_089862335.1">
    <property type="nucleotide sequence ID" value="NZ_FOTI01000040.1"/>
</dbReference>
<dbReference type="Gene3D" id="3.90.1150.10">
    <property type="entry name" value="Aspartate Aminotransferase, domain 1"/>
    <property type="match status" value="1"/>
</dbReference>
<dbReference type="CDD" id="cd00610">
    <property type="entry name" value="OAT_like"/>
    <property type="match status" value="1"/>
</dbReference>
<dbReference type="InterPro" id="IPR050103">
    <property type="entry name" value="Class-III_PLP-dep_AT"/>
</dbReference>
<dbReference type="SUPFAM" id="SSF53383">
    <property type="entry name" value="PLP-dependent transferases"/>
    <property type="match status" value="1"/>
</dbReference>
<dbReference type="Gene3D" id="3.40.640.10">
    <property type="entry name" value="Type I PLP-dependent aspartate aminotransferase-like (Major domain)"/>
    <property type="match status" value="1"/>
</dbReference>
<keyword evidence="4 5" id="KW-0663">Pyridoxal phosphate</keyword>
<dbReference type="InterPro" id="IPR005814">
    <property type="entry name" value="Aminotrans_3"/>
</dbReference>
<dbReference type="STRING" id="29563.SAMN02983006_02304"/>
<evidence type="ECO:0000256" key="2">
    <source>
        <dbReference type="ARBA" id="ARBA00022576"/>
    </source>
</evidence>
<comment type="cofactor">
    <cofactor evidence="1">
        <name>pyridoxal 5'-phosphate</name>
        <dbReference type="ChEBI" id="CHEBI:597326"/>
    </cofactor>
</comment>
<accession>A0A1I4LG37</accession>
<proteinExistence type="inferred from homology"/>
<dbReference type="GO" id="GO:0030170">
    <property type="term" value="F:pyridoxal phosphate binding"/>
    <property type="evidence" value="ECO:0007669"/>
    <property type="project" value="InterPro"/>
</dbReference>
<protein>
    <submittedName>
        <fullName evidence="6">Acetyldiaminopimelate aminotransferase apoenzyme</fullName>
    </submittedName>
</protein>
<sequence length="372" mass="41205">MRYLNIYNNYDFEIDKARGVYVYTKSGQKYLDTFSGIGVLALGHSHPEVIQALTAKLNRYAHSSNFFLDEDTEAVAELLTKAGEKVFFVNSGTEATELALKIVKKKITAGKILFFSNSFHGRTLGALSINGFPGIRDQFKPLLPDTIEVEFNNLTQLQEVARNNPDIKAVFFEPLQGSGGIKTADSEFIAELKKQINQNNWLLTVDEIQSGLYRTAKKYAYQYFDLKPDLVTVAKSLGGGLPLGAVIMTGQMTEVLKPGDHGSTFAPNPLALRGARVVLSKLKTIQNDIQASGQYFLEELKQIESDQIKEVRGLGLMLGIELKKEIPNLREKALAEGLLLNIVKGKVIRLLPALNISKTEIDQIIKSLKALL</sequence>
<comment type="similarity">
    <text evidence="5">Belongs to the class-III pyridoxal-phosphate-dependent aminotransferase family.</text>
</comment>
<dbReference type="InterPro" id="IPR015424">
    <property type="entry name" value="PyrdxlP-dep_Trfase"/>
</dbReference>
<organism evidence="6 7">
    <name type="scientific">Halanaerobium salsuginis</name>
    <dbReference type="NCBI Taxonomy" id="29563"/>
    <lineage>
        <taxon>Bacteria</taxon>
        <taxon>Bacillati</taxon>
        <taxon>Bacillota</taxon>
        <taxon>Clostridia</taxon>
        <taxon>Halanaerobiales</taxon>
        <taxon>Halanaerobiaceae</taxon>
        <taxon>Halanaerobium</taxon>
    </lineage>
</organism>
<evidence type="ECO:0000256" key="5">
    <source>
        <dbReference type="RuleBase" id="RU003560"/>
    </source>
</evidence>
<reference evidence="6 7" key="1">
    <citation type="submission" date="2016-10" db="EMBL/GenBank/DDBJ databases">
        <authorList>
            <person name="de Groot N.N."/>
        </authorList>
    </citation>
    <scope>NUCLEOTIDE SEQUENCE [LARGE SCALE GENOMIC DNA]</scope>
    <source>
        <strain evidence="6 7">ATCC 51327</strain>
    </source>
</reference>
<keyword evidence="7" id="KW-1185">Reference proteome</keyword>
<dbReference type="InterPro" id="IPR015421">
    <property type="entry name" value="PyrdxlP-dep_Trfase_major"/>
</dbReference>
<evidence type="ECO:0000313" key="7">
    <source>
        <dbReference type="Proteomes" id="UP000199006"/>
    </source>
</evidence>
<dbReference type="OrthoDB" id="9807885at2"/>
<dbReference type="InterPro" id="IPR015422">
    <property type="entry name" value="PyrdxlP-dep_Trfase_small"/>
</dbReference>
<evidence type="ECO:0000313" key="6">
    <source>
        <dbReference type="EMBL" id="SFL89567.1"/>
    </source>
</evidence>
<dbReference type="PANTHER" id="PTHR11986">
    <property type="entry name" value="AMINOTRANSFERASE CLASS III"/>
    <property type="match status" value="1"/>
</dbReference>
<evidence type="ECO:0000256" key="4">
    <source>
        <dbReference type="ARBA" id="ARBA00022898"/>
    </source>
</evidence>
<dbReference type="FunFam" id="3.40.640.10:FF:000004">
    <property type="entry name" value="Acetylornithine aminotransferase"/>
    <property type="match status" value="1"/>
</dbReference>
<dbReference type="GO" id="GO:0008483">
    <property type="term" value="F:transaminase activity"/>
    <property type="evidence" value="ECO:0007669"/>
    <property type="project" value="UniProtKB-KW"/>
</dbReference>
<dbReference type="Pfam" id="PF00202">
    <property type="entry name" value="Aminotran_3"/>
    <property type="match status" value="1"/>
</dbReference>